<protein>
    <submittedName>
        <fullName evidence="1">VSP</fullName>
    </submittedName>
</protein>
<evidence type="ECO:0000313" key="2">
    <source>
        <dbReference type="EMBL" id="CAL6101457.1"/>
    </source>
</evidence>
<reference evidence="1" key="1">
    <citation type="submission" date="2023-06" db="EMBL/GenBank/DDBJ databases">
        <authorList>
            <person name="Kurt Z."/>
        </authorList>
    </citation>
    <scope>NUCLEOTIDE SEQUENCE</scope>
</reference>
<keyword evidence="3" id="KW-1185">Reference proteome</keyword>
<comment type="caution">
    <text evidence="1">The sequence shown here is derived from an EMBL/GenBank/DDBJ whole genome shotgun (WGS) entry which is preliminary data.</text>
</comment>
<organism evidence="1">
    <name type="scientific">Hexamita inflata</name>
    <dbReference type="NCBI Taxonomy" id="28002"/>
    <lineage>
        <taxon>Eukaryota</taxon>
        <taxon>Metamonada</taxon>
        <taxon>Diplomonadida</taxon>
        <taxon>Hexamitidae</taxon>
        <taxon>Hexamitinae</taxon>
        <taxon>Hexamita</taxon>
    </lineage>
</organism>
<evidence type="ECO:0000313" key="3">
    <source>
        <dbReference type="Proteomes" id="UP001642409"/>
    </source>
</evidence>
<gene>
    <name evidence="1" type="ORF">HINF_LOCUS50238</name>
    <name evidence="2" type="ORF">HINF_LOCUS71200</name>
</gene>
<dbReference type="EMBL" id="CAXDID020000544">
    <property type="protein sequence ID" value="CAL6101457.1"/>
    <property type="molecule type" value="Genomic_DNA"/>
</dbReference>
<proteinExistence type="predicted"/>
<dbReference type="AlphaFoldDB" id="A0AA86VC84"/>
<accession>A0AA86VC84</accession>
<name>A0AA86VC84_9EUKA</name>
<reference evidence="2 3" key="2">
    <citation type="submission" date="2024-07" db="EMBL/GenBank/DDBJ databases">
        <authorList>
            <person name="Akdeniz Z."/>
        </authorList>
    </citation>
    <scope>NUCLEOTIDE SEQUENCE [LARGE SCALE GENOMIC DNA]</scope>
</reference>
<sequence>MLYLIQVLHQDNLQINETSCLINRDFNQNLTCDCPKNYERQQQSSSQSTEIFYRCVCNQRLSDSYCALICPENQGCSELPCTCQKCIFPKVQNLEKQICVECQSIDKLSAFNVSSKTCQCGSGTQGIFPNCVCKIGYSENVLDVQYPSCSQNNGIIIKSQRRCNNKETATAGSCICENEFSTYLIVNGSGRFTCVCEKRYDSNGNNCATTCPVGYGCTTMPCNCAPCSGSLVQDAAQQKCVNCADVNAYSFYNGIISACSCILGTDNSFPNCACKSGFTPGAGVCSCDLRSSSTGCSSTCPIGMGCSITPCTCEQCLLPLLQDTAQQKCVTCSNVNSFSFYNETISACSCVYGTDNSFPYCVCKTGYTPGVGKCTCTQRSSSSGCSAICPDGQGCLGPSLPCSCTTCLNPQVQNIEKTICVGCSSINSLSLYSDTECICGSGTNGIFPSCVCKPNFIAESGMCVCPVGLFISSDFSTCVTECNPNEIVFIYSTLQRCMSCSGANYPSVDKTRCVGSNCQNTGYLNFEGTFCISSCVAGYTDANRRCQQCAVINPLGHLLSQTCVCDSTANPSYSFPNCQCYSNYVVQGSTCVCLLMKAADGVGCVSNCPADQLSNSSSRQCSTCGANLVPNSVKDLCVPRTCFSEFLNTAGTYCVVSCLSLEAIPNVYRQCVFCPIKISSDQQNCIAFCPPTQISNPKLCQTCTGGFVPNVNKNVCVSPTSCGSGFLNVAGTFCVSSCMAEFAYPSGARCLLCNNQTQLGVWASSSCACSSGFGVVGVFPDCSCHQSFIQQGASCSCSQKVSSDGTQCLSSCSVYQVFLEGAIQCSPCPTGTAPNHDQTDCVSATCSSAIFRNGAKFVFCFRGSQANRVVDSFISFASNGPFYASLFLHAKKMASVRIEGHVQNSPGMSVYSMNSMGSLNVVQSEINVSITAVLAAGLQIFGELSIRFSQINISARYDQFCIGYKLRSVLTDFTLFVEKMQLDLHLVSRSEDSAFGLVDSDLALKANISHSTVSVSMVGRSDSFFGVCHSASEVHLFSIAFTYAVSSQTALFVGMTKQVDSLTIDGSNFSFQVAAGNAFGLAKSVSDSCKIQNTRMSGVITAENVFGMIENSYGGLEIHTLYFGLAARGNTSSCGLFKIAQTQWVIDNLRYFGFSQTPQEPVFGSNCSCMGSEFKEDGLCYTIQ</sequence>
<dbReference type="EMBL" id="CATOUU010000958">
    <property type="protein sequence ID" value="CAI9962593.1"/>
    <property type="molecule type" value="Genomic_DNA"/>
</dbReference>
<evidence type="ECO:0000313" key="1">
    <source>
        <dbReference type="EMBL" id="CAI9962593.1"/>
    </source>
</evidence>
<dbReference type="Proteomes" id="UP001642409">
    <property type="component" value="Unassembled WGS sequence"/>
</dbReference>